<dbReference type="Pfam" id="PF06082">
    <property type="entry name" value="YjbH"/>
    <property type="match status" value="2"/>
</dbReference>
<protein>
    <recommendedName>
        <fullName evidence="3">YjbH domain-containing protein</fullName>
    </recommendedName>
</protein>
<dbReference type="OrthoDB" id="5392628at2"/>
<comment type="caution">
    <text evidence="1">The sequence shown here is derived from an EMBL/GenBank/DDBJ whole genome shotgun (WGS) entry which is preliminary data.</text>
</comment>
<keyword evidence="2" id="KW-1185">Reference proteome</keyword>
<dbReference type="AlphaFoldDB" id="A0A4Y9S6A7"/>
<evidence type="ECO:0008006" key="3">
    <source>
        <dbReference type="Google" id="ProtNLM"/>
    </source>
</evidence>
<proteinExistence type="predicted"/>
<organism evidence="1 2">
    <name type="scientific">Zemynaea arenosa</name>
    <dbReference type="NCBI Taxonomy" id="2561931"/>
    <lineage>
        <taxon>Bacteria</taxon>
        <taxon>Pseudomonadati</taxon>
        <taxon>Pseudomonadota</taxon>
        <taxon>Betaproteobacteria</taxon>
        <taxon>Burkholderiales</taxon>
        <taxon>Oxalobacteraceae</taxon>
        <taxon>Telluria group</taxon>
        <taxon>Zemynaea</taxon>
    </lineage>
</organism>
<name>A0A4Y9S6A7_9BURK</name>
<dbReference type="InterPro" id="IPR010344">
    <property type="entry name" value="YbjH"/>
</dbReference>
<dbReference type="EMBL" id="SPVF01000203">
    <property type="protein sequence ID" value="TFW16745.1"/>
    <property type="molecule type" value="Genomic_DNA"/>
</dbReference>
<gene>
    <name evidence="1" type="ORF">E4L96_15780</name>
</gene>
<accession>A0A4Y9S6A7</accession>
<dbReference type="Proteomes" id="UP000298438">
    <property type="component" value="Unassembled WGS sequence"/>
</dbReference>
<reference evidence="1 2" key="1">
    <citation type="submission" date="2019-03" db="EMBL/GenBank/DDBJ databases">
        <title>Draft Genome Sequence of Massilia arenosa sp. nov., a Novel Massilia Species Isolated from a Sandy-loam Maize Soil.</title>
        <authorList>
            <person name="Raths R."/>
            <person name="Peta V."/>
            <person name="Bucking H."/>
        </authorList>
    </citation>
    <scope>NUCLEOTIDE SEQUENCE [LARGE SCALE GENOMIC DNA]</scope>
    <source>
        <strain evidence="1 2">MC02</strain>
    </source>
</reference>
<sequence>MACRSKTVVAPQHMFQKATRCPRMRRRLSLESYLKCRPRALALLLAAFPLLPAYSQVLSTSGTSGGLNIPYGSVLPDGDVVIGLNNDREAEFTNRHRGQNYQMGIGLLPYVEVSGRLANYPRNENRDLGTRDLSANIKFALPKLFRNQPDIALGRNDLGGGAPTFRSNYVVVSDEFGPLQVTIGRAHGASYLNGTFGGAALRLWDTGVSALVERADRSTTAGLRFESAALRRFGNVRASVSVQRAFGAHGPDGRSFDRSAVALQLAIPFGSNARAIRQVRPEDEPVWTPPPRMAALASQQPGAAQAAAAAATAGAATPVPQIVIDHAALQAHLAAAGLERVRIGLHGTELVVEFENHRYNRNEADAVGVALGLAARAAPAEVSRIAVTVKKAGLAVYQVSVPAAAFAEFLRGGEPYEVRPELAFAYRPAGADVRWLSSAESAHGWSRIRIDPSLVKFVGTELGVFDYSLAANTQLFVPLWRGAELTASVVSTVAESENVAHGFLGYAQQRNGVKAVMASQAIWLGDQVLNIVSGGRLQYGDLGLQNETTWFVPNRQDQVRLQVTRLQHKDYYGYRSIQHYGSLSYLYFYQPLDLTMELGYSRYVGGDRGPTFQMSRWFGDVQAQVYLRKSDIESRVGFSLAFPLTPRQGMMPGWTHLEGSSYFPFKVETKWARSGECNCITPGVVEELPMVYSARVNVLNQGRLGREYFMSQLPRMREAYFTYARPLEAVPQKN</sequence>
<evidence type="ECO:0000313" key="2">
    <source>
        <dbReference type="Proteomes" id="UP000298438"/>
    </source>
</evidence>
<evidence type="ECO:0000313" key="1">
    <source>
        <dbReference type="EMBL" id="TFW16745.1"/>
    </source>
</evidence>